<evidence type="ECO:0000256" key="14">
    <source>
        <dbReference type="ARBA" id="ARBA00022833"/>
    </source>
</evidence>
<dbReference type="InterPro" id="IPR017907">
    <property type="entry name" value="Znf_RING_CS"/>
</dbReference>
<dbReference type="GO" id="GO:0016567">
    <property type="term" value="P:protein ubiquitination"/>
    <property type="evidence" value="ECO:0007669"/>
    <property type="project" value="UniProtKB-UniPathway"/>
</dbReference>
<feature type="transmembrane region" description="Helical" evidence="21">
    <location>
        <begin position="327"/>
        <end position="348"/>
    </location>
</feature>
<sequence>MVPTRSPRWLQRAELRSYTVSASSSPGRRDDFLRGRTAAPRLALPGSEAPAGQMPPRSPLFLVPGSPASEDSPGPLALCRSSRREPVSSSQQGISEGRMMIELQSPDDRGGGGGVGYLDILSTEELECKICYCAYNLNSRRPKVLDCCHRLCAKCLTKILDLGESPPNVVVCPFCRYVTRLPGQEVSSLPDDCNLLAALSLRSRNQRNLHFRQEATTELLLNPRRLNSLMGSNPPMTSPFSSSSLSSSSSSSSSSTTYSSIRGSSNFVVITIMEPPPPPPIPTSNRGEVHHHGSDYRSSSVDSMASITQRWTMWNCAALLCQTSARALVWVLGLLYFSSLPMGVYLLIMQKTTVGVLLVSLVPASLVIIMVYGLCQCICHELLVAD</sequence>
<dbReference type="GO" id="GO:0005737">
    <property type="term" value="C:cytoplasm"/>
    <property type="evidence" value="ECO:0007669"/>
    <property type="project" value="UniProtKB-SubCell"/>
</dbReference>
<feature type="transmembrane region" description="Helical" evidence="21">
    <location>
        <begin position="355"/>
        <end position="374"/>
    </location>
</feature>
<evidence type="ECO:0000256" key="6">
    <source>
        <dbReference type="ARBA" id="ARBA00012483"/>
    </source>
</evidence>
<dbReference type="EC" id="2.3.2.27" evidence="6"/>
<dbReference type="EMBL" id="JAAKFY010000004">
    <property type="protein sequence ID" value="KAF3857795.1"/>
    <property type="molecule type" value="Genomic_DNA"/>
</dbReference>
<reference evidence="23 24" key="1">
    <citation type="submission" date="2020-03" db="EMBL/GenBank/DDBJ databases">
        <title>Dissostichus mawsoni Genome sequencing and assembly.</title>
        <authorList>
            <person name="Park H."/>
        </authorList>
    </citation>
    <scope>NUCLEOTIDE SEQUENCE [LARGE SCALE GENOMIC DNA]</scope>
    <source>
        <strain evidence="23">DM0001</strain>
        <tissue evidence="23">Muscle</tissue>
    </source>
</reference>
<evidence type="ECO:0000256" key="17">
    <source>
        <dbReference type="ARBA" id="ARBA00030086"/>
    </source>
</evidence>
<protein>
    <recommendedName>
        <fullName evidence="7">E3 ubiquitin-protein ligase RNF182</fullName>
        <ecNumber evidence="6">2.3.2.27</ecNumber>
    </recommendedName>
    <alternativeName>
        <fullName evidence="18">RING finger protein 182</fullName>
    </alternativeName>
    <alternativeName>
        <fullName evidence="17">RING-type E3 ubiquitin transferase RNF182</fullName>
    </alternativeName>
</protein>
<keyword evidence="24" id="KW-1185">Reference proteome</keyword>
<dbReference type="InterPro" id="IPR042285">
    <property type="entry name" value="RNF182"/>
</dbReference>
<comment type="subcellular location">
    <subcellularLocation>
        <location evidence="3">Cytoplasm</location>
    </subcellularLocation>
    <subcellularLocation>
        <location evidence="2">Membrane</location>
        <topology evidence="2">Multi-pass membrane protein</topology>
    </subcellularLocation>
</comment>
<dbReference type="GO" id="GO:0008270">
    <property type="term" value="F:zinc ion binding"/>
    <property type="evidence" value="ECO:0007669"/>
    <property type="project" value="UniProtKB-KW"/>
</dbReference>
<dbReference type="OrthoDB" id="8936585at2759"/>
<feature type="region of interest" description="Disordered" evidence="20">
    <location>
        <begin position="16"/>
        <end position="97"/>
    </location>
</feature>
<keyword evidence="12 19" id="KW-0863">Zinc-finger</keyword>
<dbReference type="PROSITE" id="PS50089">
    <property type="entry name" value="ZF_RING_2"/>
    <property type="match status" value="1"/>
</dbReference>
<accession>A0A7J5Z7Q4</accession>
<organism evidence="23 24">
    <name type="scientific">Dissostichus mawsoni</name>
    <name type="common">Antarctic cod</name>
    <dbReference type="NCBI Taxonomy" id="36200"/>
    <lineage>
        <taxon>Eukaryota</taxon>
        <taxon>Metazoa</taxon>
        <taxon>Chordata</taxon>
        <taxon>Craniata</taxon>
        <taxon>Vertebrata</taxon>
        <taxon>Euteleostomi</taxon>
        <taxon>Actinopterygii</taxon>
        <taxon>Neopterygii</taxon>
        <taxon>Teleostei</taxon>
        <taxon>Neoteleostei</taxon>
        <taxon>Acanthomorphata</taxon>
        <taxon>Eupercaria</taxon>
        <taxon>Perciformes</taxon>
        <taxon>Notothenioidei</taxon>
        <taxon>Nototheniidae</taxon>
        <taxon>Dissostichus</taxon>
    </lineage>
</organism>
<dbReference type="GO" id="GO:0061630">
    <property type="term" value="F:ubiquitin protein ligase activity"/>
    <property type="evidence" value="ECO:0007669"/>
    <property type="project" value="UniProtKB-EC"/>
</dbReference>
<keyword evidence="13" id="KW-0833">Ubl conjugation pathway</keyword>
<dbReference type="InterPro" id="IPR047986">
    <property type="entry name" value="RNF182_RING-HC"/>
</dbReference>
<feature type="domain" description="RING-type" evidence="22">
    <location>
        <begin position="128"/>
        <end position="176"/>
    </location>
</feature>
<evidence type="ECO:0000256" key="8">
    <source>
        <dbReference type="ARBA" id="ARBA00022490"/>
    </source>
</evidence>
<feature type="compositionally biased region" description="Low complexity" evidence="20">
    <location>
        <begin position="232"/>
        <end position="260"/>
    </location>
</feature>
<keyword evidence="10 21" id="KW-0812">Transmembrane</keyword>
<dbReference type="GO" id="GO:0016020">
    <property type="term" value="C:membrane"/>
    <property type="evidence" value="ECO:0007669"/>
    <property type="project" value="UniProtKB-SubCell"/>
</dbReference>
<dbReference type="Proteomes" id="UP000518266">
    <property type="component" value="Unassembled WGS sequence"/>
</dbReference>
<comment type="pathway">
    <text evidence="4">Protein modification; protein ubiquitination.</text>
</comment>
<evidence type="ECO:0000256" key="1">
    <source>
        <dbReference type="ARBA" id="ARBA00000900"/>
    </source>
</evidence>
<gene>
    <name evidence="23" type="ORF">F7725_010996</name>
</gene>
<evidence type="ECO:0000256" key="20">
    <source>
        <dbReference type="SAM" id="MobiDB-lite"/>
    </source>
</evidence>
<evidence type="ECO:0000256" key="7">
    <source>
        <dbReference type="ARBA" id="ARBA00014050"/>
    </source>
</evidence>
<evidence type="ECO:0000256" key="4">
    <source>
        <dbReference type="ARBA" id="ARBA00004906"/>
    </source>
</evidence>
<evidence type="ECO:0000256" key="9">
    <source>
        <dbReference type="ARBA" id="ARBA00022679"/>
    </source>
</evidence>
<dbReference type="InterPro" id="IPR013083">
    <property type="entry name" value="Znf_RING/FYVE/PHD"/>
</dbReference>
<evidence type="ECO:0000256" key="10">
    <source>
        <dbReference type="ARBA" id="ARBA00022692"/>
    </source>
</evidence>
<keyword evidence="11" id="KW-0479">Metal-binding</keyword>
<evidence type="ECO:0000256" key="2">
    <source>
        <dbReference type="ARBA" id="ARBA00004141"/>
    </source>
</evidence>
<name>A0A7J5Z7Q4_DISMA</name>
<evidence type="ECO:0000256" key="13">
    <source>
        <dbReference type="ARBA" id="ARBA00022786"/>
    </source>
</evidence>
<evidence type="ECO:0000256" key="15">
    <source>
        <dbReference type="ARBA" id="ARBA00022989"/>
    </source>
</evidence>
<comment type="caution">
    <text evidence="23">The sequence shown here is derived from an EMBL/GenBank/DDBJ whole genome shotgun (WGS) entry which is preliminary data.</text>
</comment>
<proteinExistence type="predicted"/>
<evidence type="ECO:0000313" key="24">
    <source>
        <dbReference type="Proteomes" id="UP000518266"/>
    </source>
</evidence>
<evidence type="ECO:0000256" key="11">
    <source>
        <dbReference type="ARBA" id="ARBA00022723"/>
    </source>
</evidence>
<evidence type="ECO:0000256" key="5">
    <source>
        <dbReference type="ARBA" id="ARBA00011482"/>
    </source>
</evidence>
<feature type="region of interest" description="Disordered" evidence="20">
    <location>
        <begin position="226"/>
        <end position="260"/>
    </location>
</feature>
<dbReference type="InterPro" id="IPR001841">
    <property type="entry name" value="Znf_RING"/>
</dbReference>
<keyword evidence="14" id="KW-0862">Zinc</keyword>
<evidence type="ECO:0000256" key="21">
    <source>
        <dbReference type="SAM" id="Phobius"/>
    </source>
</evidence>
<evidence type="ECO:0000256" key="12">
    <source>
        <dbReference type="ARBA" id="ARBA00022771"/>
    </source>
</evidence>
<evidence type="ECO:0000259" key="22">
    <source>
        <dbReference type="PROSITE" id="PS50089"/>
    </source>
</evidence>
<dbReference type="PANTHER" id="PTHR46675:SF2">
    <property type="entry name" value="E3 UBIQUITIN-PROTEIN LIGASE RNF182"/>
    <property type="match status" value="1"/>
</dbReference>
<dbReference type="SMART" id="SM00184">
    <property type="entry name" value="RING"/>
    <property type="match status" value="1"/>
</dbReference>
<keyword evidence="15 21" id="KW-1133">Transmembrane helix</keyword>
<dbReference type="PROSITE" id="PS00518">
    <property type="entry name" value="ZF_RING_1"/>
    <property type="match status" value="1"/>
</dbReference>
<comment type="subunit">
    <text evidence="5">Interacts with ATP6V0C.</text>
</comment>
<dbReference type="AlphaFoldDB" id="A0A7J5Z7Q4"/>
<dbReference type="PANTHER" id="PTHR46675">
    <property type="entry name" value="E3 UBIQUITIN-PROTEIN LIGASE RNF182"/>
    <property type="match status" value="1"/>
</dbReference>
<evidence type="ECO:0000256" key="19">
    <source>
        <dbReference type="PROSITE-ProRule" id="PRU00175"/>
    </source>
</evidence>
<evidence type="ECO:0000256" key="3">
    <source>
        <dbReference type="ARBA" id="ARBA00004496"/>
    </source>
</evidence>
<keyword evidence="8" id="KW-0963">Cytoplasm</keyword>
<dbReference type="SUPFAM" id="SSF57850">
    <property type="entry name" value="RING/U-box"/>
    <property type="match status" value="1"/>
</dbReference>
<dbReference type="Gene3D" id="3.30.40.10">
    <property type="entry name" value="Zinc/RING finger domain, C3HC4 (zinc finger)"/>
    <property type="match status" value="1"/>
</dbReference>
<keyword evidence="16 21" id="KW-0472">Membrane</keyword>
<evidence type="ECO:0000256" key="18">
    <source>
        <dbReference type="ARBA" id="ARBA00031239"/>
    </source>
</evidence>
<comment type="catalytic activity">
    <reaction evidence="1">
        <text>S-ubiquitinyl-[E2 ubiquitin-conjugating enzyme]-L-cysteine + [acceptor protein]-L-lysine = [E2 ubiquitin-conjugating enzyme]-L-cysteine + N(6)-ubiquitinyl-[acceptor protein]-L-lysine.</text>
        <dbReference type="EC" id="2.3.2.27"/>
    </reaction>
</comment>
<dbReference type="UniPathway" id="UPA00143"/>
<evidence type="ECO:0000256" key="16">
    <source>
        <dbReference type="ARBA" id="ARBA00023136"/>
    </source>
</evidence>
<keyword evidence="9" id="KW-0808">Transferase</keyword>
<evidence type="ECO:0000313" key="23">
    <source>
        <dbReference type="EMBL" id="KAF3857795.1"/>
    </source>
</evidence>
<dbReference type="CDD" id="cd16555">
    <property type="entry name" value="RING-HC_RNF182"/>
    <property type="match status" value="1"/>
</dbReference>